<accession>A0A3D9HRJ7</accession>
<organism evidence="1 2">
    <name type="scientific">Aestuariispira insulae</name>
    <dbReference type="NCBI Taxonomy" id="1461337"/>
    <lineage>
        <taxon>Bacteria</taxon>
        <taxon>Pseudomonadati</taxon>
        <taxon>Pseudomonadota</taxon>
        <taxon>Alphaproteobacteria</taxon>
        <taxon>Rhodospirillales</taxon>
        <taxon>Kiloniellaceae</taxon>
        <taxon>Aestuariispira</taxon>
    </lineage>
</organism>
<protein>
    <submittedName>
        <fullName evidence="1">Uncharacterized protein</fullName>
    </submittedName>
</protein>
<dbReference type="Proteomes" id="UP000256845">
    <property type="component" value="Unassembled WGS sequence"/>
</dbReference>
<proteinExistence type="predicted"/>
<keyword evidence="2" id="KW-1185">Reference proteome</keyword>
<dbReference type="OrthoDB" id="7384669at2"/>
<dbReference type="EMBL" id="QRDW01000002">
    <property type="protein sequence ID" value="RED52134.1"/>
    <property type="molecule type" value="Genomic_DNA"/>
</dbReference>
<dbReference type="AlphaFoldDB" id="A0A3D9HRJ7"/>
<comment type="caution">
    <text evidence="1">The sequence shown here is derived from an EMBL/GenBank/DDBJ whole genome shotgun (WGS) entry which is preliminary data.</text>
</comment>
<gene>
    <name evidence="1" type="ORF">DFP90_102152</name>
</gene>
<dbReference type="RefSeq" id="WP_115935687.1">
    <property type="nucleotide sequence ID" value="NZ_QRDW01000002.1"/>
</dbReference>
<sequence>MTDKRSQRLRRDVMEKLEATGRLKSDQLMAVEDIRRIWHAFGRGLFPAARDISSPRVDGTRRFVDPIARMRDGEAALYRNRYKAWADWAGRQEIANRGGKRLTLLQLTYDMVIDNWGPRQWEDCHKVRHGTATRQLALALDRYLDGFD</sequence>
<name>A0A3D9HRJ7_9PROT</name>
<evidence type="ECO:0000313" key="1">
    <source>
        <dbReference type="EMBL" id="RED52134.1"/>
    </source>
</evidence>
<evidence type="ECO:0000313" key="2">
    <source>
        <dbReference type="Proteomes" id="UP000256845"/>
    </source>
</evidence>
<reference evidence="1 2" key="1">
    <citation type="submission" date="2018-07" db="EMBL/GenBank/DDBJ databases">
        <title>Genomic Encyclopedia of Type Strains, Phase III (KMG-III): the genomes of soil and plant-associated and newly described type strains.</title>
        <authorList>
            <person name="Whitman W."/>
        </authorList>
    </citation>
    <scope>NUCLEOTIDE SEQUENCE [LARGE SCALE GENOMIC DNA]</scope>
    <source>
        <strain evidence="1 2">CECT 8488</strain>
    </source>
</reference>